<reference evidence="1 2" key="1">
    <citation type="submission" date="2019-08" db="EMBL/GenBank/DDBJ databases">
        <authorList>
            <person name="Peeters C."/>
        </authorList>
    </citation>
    <scope>NUCLEOTIDE SEQUENCE [LARGE SCALE GENOMIC DNA]</scope>
    <source>
        <strain evidence="1 2">LMG 20603</strain>
    </source>
</reference>
<dbReference type="AlphaFoldDB" id="A0A5E5BPJ2"/>
<dbReference type="Proteomes" id="UP000382040">
    <property type="component" value="Unassembled WGS sequence"/>
</dbReference>
<dbReference type="Gene3D" id="3.40.50.300">
    <property type="entry name" value="P-loop containing nucleotide triphosphate hydrolases"/>
    <property type="match status" value="1"/>
</dbReference>
<evidence type="ECO:0000313" key="1">
    <source>
        <dbReference type="EMBL" id="VVE87217.1"/>
    </source>
</evidence>
<keyword evidence="2" id="KW-1185">Reference proteome</keyword>
<dbReference type="InterPro" id="IPR027417">
    <property type="entry name" value="P-loop_NTPase"/>
</dbReference>
<organism evidence="1 2">
    <name type="scientific">Pandoraea bronchicola</name>
    <dbReference type="NCBI Taxonomy" id="2508287"/>
    <lineage>
        <taxon>Bacteria</taxon>
        <taxon>Pseudomonadati</taxon>
        <taxon>Pseudomonadota</taxon>
        <taxon>Betaproteobacteria</taxon>
        <taxon>Burkholderiales</taxon>
        <taxon>Burkholderiaceae</taxon>
        <taxon>Pandoraea</taxon>
    </lineage>
</organism>
<dbReference type="SUPFAM" id="SSF52540">
    <property type="entry name" value="P-loop containing nucleoside triphosphate hydrolases"/>
    <property type="match status" value="1"/>
</dbReference>
<evidence type="ECO:0000313" key="2">
    <source>
        <dbReference type="Proteomes" id="UP000382040"/>
    </source>
</evidence>
<proteinExistence type="predicted"/>
<accession>A0A5E5BPJ2</accession>
<evidence type="ECO:0008006" key="3">
    <source>
        <dbReference type="Google" id="ProtNLM"/>
    </source>
</evidence>
<dbReference type="EMBL" id="CABPST010000002">
    <property type="protein sequence ID" value="VVE87217.1"/>
    <property type="molecule type" value="Genomic_DNA"/>
</dbReference>
<sequence>MTPHDAATNLAATCKTRDLNEADTRHQIIDRILHEVLSWPRTRTKCEMYIKEGFADYVLVGANEVPIFFVEAKKEGAYFELPQVIYAKGRQSSHVSIKTLLTVPEINEAMHQVQQYCVNKGCEFAAVTNGHVWVIFRTFKLRQDWRTLNAFVIRSIDYFEQEFADALRWLAYDSIVSTDSINKLLSTDRESNKPRYFPKEDVGVYKTLVDTNEYARLLRPITDRYFGVIDADDSDFMDHCYVSERAYDAVFEATREKIVDSITPYLHQFGVTDFSDNGNGGEFGERLEKNIIKTKGTDVVILFGSKGVGKSTFLKRLVNYGQPDLVKNNAIICIVDLLSTLQDTSEIAKTVWEKIVTELDHDHLLDSNATCLSTIFNELYDSALKTDLYGLRPNTEAFHAALNPLVREWRQNGPLCATQLAKHNRAQNRVPVIIIDNTDQFSYEQQEFCFSLAQDVAKKLECLVVISMREERFYQSSLHGLLDAYQNSGFHITAPSPRDVFLRRITYVRGLLSASREERERLKIFIPDGDERIKGIVSLLDVLRAEFEAPNSHLASILIACAHGNIRLALDLFRGFILSGYTNVREITSTSNLWKFQVHQVLRPLMIPQRFFYEEDVSHIINIFQVRSKTRGSHFTGLRILNKLTENQDPTNLPFLPIAFVQEEFVDIFKMRDDFVRCVDKFLKMGMIEANNRLDEYSDNLDSIRITEFGAFVLKDLYKRFTYIELVCGDCAVFDRRTASEIATITADEYRLFNLNKRLERVKKRLEKTQIFLNYLREQELSELAALGATGASEFMPAALAAFNNERETVLQSASRSVRKKP</sequence>
<name>A0A5E5BPJ2_9BURK</name>
<gene>
    <name evidence="1" type="ORF">PBR20603_01144</name>
</gene>
<protein>
    <recommendedName>
        <fullName evidence="3">Type I restriction enzyme R protein N-terminal domain-containing protein</fullName>
    </recommendedName>
</protein>